<name>A0A813Q641_ADIRI</name>
<dbReference type="Proteomes" id="UP000663828">
    <property type="component" value="Unassembled WGS sequence"/>
</dbReference>
<accession>A0A813Q641</accession>
<dbReference type="Proteomes" id="UP000663852">
    <property type="component" value="Unassembled WGS sequence"/>
</dbReference>
<dbReference type="OrthoDB" id="6118651at2759"/>
<dbReference type="Pfam" id="PF00531">
    <property type="entry name" value="Death"/>
    <property type="match status" value="2"/>
</dbReference>
<keyword evidence="5" id="KW-1185">Reference proteome</keyword>
<reference evidence="3" key="1">
    <citation type="submission" date="2021-02" db="EMBL/GenBank/DDBJ databases">
        <authorList>
            <person name="Nowell W R."/>
        </authorList>
    </citation>
    <scope>NUCLEOTIDE SEQUENCE</scope>
</reference>
<sequence>MALAVLDKPLNDLRREITNLRQENISREYDTNKLSTILSRSKDSLKEAETSQQQLLHQLQQFEISLVEINQVLRANSEQKAQLDQRQQSDNSVEIRAKLMELNAEALECRAAAVQLQQQAQIALAKAAELEKRAKEELVQQELERKRKQEELERIRIENERRAQLEEKQRLKELEIQKQKEQDRLTAAAVAKAQQQMEEDYSNYIIRDFMRDERSPQCFVRLPPTLSSSTTFHVTFLNVVQTENLLDNQEELVSTPVQIEYEPTRDDQKPILFSIPYVVKRSIHRENVIKIRQPNGIWLSVESNESSFDAYKEKRFMECKLTHSTACAVVSRLRIDTVLINQQSSGRFVSSADPRIILQWPKNVSQTNLRLNLRVQPVEQSVFTQFSDNFSQECQGLIAVGPIIDLDCDDVTLLKPMQFKLPILVQTKKNDGTLRSTGMDSTIPQRTNTSQLSQQELILQQQQSIFKSMLGEESSNERLLLLYSGRNENTWHIDTNVSIFDAKTHDMVAMDMQCLHPRMVVARCDKQLPTNKQLQTVINLLEQSLSQRTVSCVLRRRASTPNEICFVCCSSQRINIIDDELQQENYTMDSEQVKELTLQEGQLLELRFRGNVLPVDYHQQSYPFAFNTQFPFYHTTDVCQTDKYSQHFSPYFYGFVQIFSKQKVLRTVPKETDKKKQQTEVKQEWHEVDVCLVELPIRLPKSHEETRPISAKTSTTFVAEGTEFVFSTFSQIFHTSIGILTPALFRDIAANLHGDEWRTLGRRLGITRIRIEAIEHDHRDEAAYYMLVTWFKRVSRSADKVVLLINGLANINRWDLAQDLQAIRDERRQAQKTSSKDEQLALFRAPFNRICQREGCTTRWKEIARALDLTNDDIQHIEESCLSREERCLRSLELWLSRNNQADILTLARTLRSLSFKSLAREIDSMA</sequence>
<evidence type="ECO:0000313" key="4">
    <source>
        <dbReference type="EMBL" id="CAF1450940.1"/>
    </source>
</evidence>
<dbReference type="InterPro" id="IPR011029">
    <property type="entry name" value="DEATH-like_dom_sf"/>
</dbReference>
<dbReference type="PROSITE" id="PS50017">
    <property type="entry name" value="DEATH_DOMAIN"/>
    <property type="match status" value="2"/>
</dbReference>
<evidence type="ECO:0000259" key="2">
    <source>
        <dbReference type="PROSITE" id="PS50017"/>
    </source>
</evidence>
<evidence type="ECO:0000313" key="6">
    <source>
        <dbReference type="Proteomes" id="UP000663852"/>
    </source>
</evidence>
<protein>
    <recommendedName>
        <fullName evidence="2">Death domain-containing protein</fullName>
    </recommendedName>
</protein>
<dbReference type="InterPro" id="IPR000488">
    <property type="entry name" value="Death_dom"/>
</dbReference>
<dbReference type="CDD" id="cd01670">
    <property type="entry name" value="Death"/>
    <property type="match status" value="1"/>
</dbReference>
<evidence type="ECO:0000313" key="3">
    <source>
        <dbReference type="EMBL" id="CAF0762491.1"/>
    </source>
</evidence>
<dbReference type="SMART" id="SM00005">
    <property type="entry name" value="DEATH"/>
    <property type="match status" value="2"/>
</dbReference>
<feature type="domain" description="Death" evidence="2">
    <location>
        <begin position="859"/>
        <end position="927"/>
    </location>
</feature>
<dbReference type="Gene3D" id="2.60.220.30">
    <property type="match status" value="1"/>
</dbReference>
<organism evidence="3 6">
    <name type="scientific">Adineta ricciae</name>
    <name type="common">Rotifer</name>
    <dbReference type="NCBI Taxonomy" id="249248"/>
    <lineage>
        <taxon>Eukaryota</taxon>
        <taxon>Metazoa</taxon>
        <taxon>Spiralia</taxon>
        <taxon>Gnathifera</taxon>
        <taxon>Rotifera</taxon>
        <taxon>Eurotatoria</taxon>
        <taxon>Bdelloidea</taxon>
        <taxon>Adinetida</taxon>
        <taxon>Adinetidae</taxon>
        <taxon>Adineta</taxon>
    </lineage>
</organism>
<evidence type="ECO:0000256" key="1">
    <source>
        <dbReference type="SAM" id="Coils"/>
    </source>
</evidence>
<evidence type="ECO:0000313" key="5">
    <source>
        <dbReference type="Proteomes" id="UP000663828"/>
    </source>
</evidence>
<dbReference type="SUPFAM" id="SSF47986">
    <property type="entry name" value="DEATH domain"/>
    <property type="match status" value="2"/>
</dbReference>
<feature type="domain" description="Death" evidence="2">
    <location>
        <begin position="742"/>
        <end position="824"/>
    </location>
</feature>
<dbReference type="GO" id="GO:0007165">
    <property type="term" value="P:signal transduction"/>
    <property type="evidence" value="ECO:0007669"/>
    <property type="project" value="InterPro"/>
</dbReference>
<feature type="coiled-coil region" evidence="1">
    <location>
        <begin position="97"/>
        <end position="191"/>
    </location>
</feature>
<dbReference type="Gene3D" id="1.10.533.10">
    <property type="entry name" value="Death Domain, Fas"/>
    <property type="match status" value="2"/>
</dbReference>
<gene>
    <name evidence="3" type="ORF">EDS130_LOCUS2885</name>
    <name evidence="4" type="ORF">XAT740_LOCUS36874</name>
</gene>
<dbReference type="PANTHER" id="PTHR28336">
    <property type="entry name" value="BA1-643"/>
    <property type="match status" value="1"/>
</dbReference>
<keyword evidence="1" id="KW-0175">Coiled coil</keyword>
<dbReference type="EMBL" id="CAJNOR010003823">
    <property type="protein sequence ID" value="CAF1450940.1"/>
    <property type="molecule type" value="Genomic_DNA"/>
</dbReference>
<dbReference type="EMBL" id="CAJNOJ010000007">
    <property type="protein sequence ID" value="CAF0762491.1"/>
    <property type="molecule type" value="Genomic_DNA"/>
</dbReference>
<comment type="caution">
    <text evidence="3">The sequence shown here is derived from an EMBL/GenBank/DDBJ whole genome shotgun (WGS) entry which is preliminary data.</text>
</comment>
<dbReference type="AlphaFoldDB" id="A0A813Q641"/>
<proteinExistence type="predicted"/>
<dbReference type="PANTHER" id="PTHR28336:SF4">
    <property type="entry name" value="DEATH DOMAIN-CONTAINING PROTEIN 1"/>
    <property type="match status" value="1"/>
</dbReference>